<dbReference type="EMBL" id="FOGD01000001">
    <property type="protein sequence ID" value="SEQ35012.1"/>
    <property type="molecule type" value="Genomic_DNA"/>
</dbReference>
<dbReference type="Proteomes" id="UP000199766">
    <property type="component" value="Unassembled WGS sequence"/>
</dbReference>
<feature type="transmembrane region" description="Helical" evidence="1">
    <location>
        <begin position="74"/>
        <end position="93"/>
    </location>
</feature>
<evidence type="ECO:0000313" key="2">
    <source>
        <dbReference type="EMBL" id="SEQ35012.1"/>
    </source>
</evidence>
<evidence type="ECO:0000313" key="3">
    <source>
        <dbReference type="Proteomes" id="UP000199766"/>
    </source>
</evidence>
<keyword evidence="1" id="KW-1133">Transmembrane helix</keyword>
<dbReference type="Pfam" id="PF10067">
    <property type="entry name" value="DUF2306"/>
    <property type="match status" value="1"/>
</dbReference>
<protein>
    <submittedName>
        <fullName evidence="2">Uncharacterized membrane protein</fullName>
    </submittedName>
</protein>
<feature type="transmembrane region" description="Helical" evidence="1">
    <location>
        <begin position="42"/>
        <end position="62"/>
    </location>
</feature>
<dbReference type="STRING" id="180197.SAMN02982919_00501"/>
<keyword evidence="1" id="KW-0812">Transmembrane</keyword>
<keyword evidence="3" id="KW-1185">Reference proteome</keyword>
<organism evidence="2 3">
    <name type="scientific">Giesbergeria anulus</name>
    <dbReference type="NCBI Taxonomy" id="180197"/>
    <lineage>
        <taxon>Bacteria</taxon>
        <taxon>Pseudomonadati</taxon>
        <taxon>Pseudomonadota</taxon>
        <taxon>Betaproteobacteria</taxon>
        <taxon>Burkholderiales</taxon>
        <taxon>Comamonadaceae</taxon>
        <taxon>Giesbergeria</taxon>
    </lineage>
</organism>
<sequence length="137" mass="15011">MQPLTPTIAIHLTAALAATAIGPLALWARLGRSTYPRLHRAAGYAWVILMLITALSALFIRGLPGTDWAGYTPIHLLIPVTLLGLGRGFWYLAQHNITGHRLTMQWTYIGACVVAGAFTLLPSRYLGQWLWGHLGLL</sequence>
<proteinExistence type="predicted"/>
<reference evidence="2 3" key="1">
    <citation type="submission" date="2016-10" db="EMBL/GenBank/DDBJ databases">
        <authorList>
            <person name="de Groot N.N."/>
        </authorList>
    </citation>
    <scope>NUCLEOTIDE SEQUENCE [LARGE SCALE GENOMIC DNA]</scope>
    <source>
        <strain evidence="2 3">ATCC 35958</strain>
    </source>
</reference>
<evidence type="ECO:0000256" key="1">
    <source>
        <dbReference type="SAM" id="Phobius"/>
    </source>
</evidence>
<gene>
    <name evidence="2" type="ORF">SAMN02982919_00501</name>
</gene>
<accession>A0A1H9FAQ5</accession>
<dbReference type="RefSeq" id="WP_091452205.1">
    <property type="nucleotide sequence ID" value="NZ_FOGD01000001.1"/>
</dbReference>
<dbReference type="InterPro" id="IPR018750">
    <property type="entry name" value="DUF2306_membrane"/>
</dbReference>
<keyword evidence="1" id="KW-0472">Membrane</keyword>
<dbReference type="AlphaFoldDB" id="A0A1H9FAQ5"/>
<name>A0A1H9FAQ5_9BURK</name>
<dbReference type="OrthoDB" id="3749011at2"/>
<feature type="transmembrane region" description="Helical" evidence="1">
    <location>
        <begin position="105"/>
        <end position="127"/>
    </location>
</feature>
<feature type="transmembrane region" description="Helical" evidence="1">
    <location>
        <begin position="6"/>
        <end position="30"/>
    </location>
</feature>